<reference evidence="1 2" key="1">
    <citation type="journal article" date="2014" name="Arch. Microbiol.">
        <title>Bacillus mesophilum sp. nov., strain IITR-54T, a novel 4-chlorobiphenyl dechlorinating bacterium.</title>
        <authorList>
            <person name="Manickam N."/>
            <person name="Singh N.K."/>
            <person name="Bajaj A."/>
            <person name="Kumar R.M."/>
            <person name="Kaur G."/>
            <person name="Kaur N."/>
            <person name="Bala M."/>
            <person name="Kumar A."/>
            <person name="Mayilraj S."/>
        </authorList>
    </citation>
    <scope>NUCLEOTIDE SEQUENCE [LARGE SCALE GENOMIC DNA]</scope>
    <source>
        <strain evidence="1 2">IITR-54</strain>
    </source>
</reference>
<dbReference type="AlphaFoldDB" id="A0A7V7RKC9"/>
<evidence type="ECO:0000313" key="1">
    <source>
        <dbReference type="EMBL" id="KAB2331730.1"/>
    </source>
</evidence>
<dbReference type="OrthoDB" id="2936646at2"/>
<dbReference type="RefSeq" id="WP_151574610.1">
    <property type="nucleotide sequence ID" value="NZ_WBOT01000004.1"/>
</dbReference>
<protein>
    <submittedName>
        <fullName evidence="1">Uncharacterized protein</fullName>
    </submittedName>
</protein>
<keyword evidence="2" id="KW-1185">Reference proteome</keyword>
<evidence type="ECO:0000313" key="2">
    <source>
        <dbReference type="Proteomes" id="UP000441354"/>
    </source>
</evidence>
<comment type="caution">
    <text evidence="1">The sequence shown here is derived from an EMBL/GenBank/DDBJ whole genome shotgun (WGS) entry which is preliminary data.</text>
</comment>
<gene>
    <name evidence="1" type="ORF">F7732_13740</name>
</gene>
<proteinExistence type="predicted"/>
<name>A0A7V7RKC9_9BACI</name>
<dbReference type="Proteomes" id="UP000441354">
    <property type="component" value="Unassembled WGS sequence"/>
</dbReference>
<sequence>MFDLLSDLLSNMLGVSTGALDTRKIDKNIEMLKQETWFKKIYDDERYHRLFMTNRNVRAYLQNNIRVKKIIRSEKAQTKLLSLLEKQLK</sequence>
<organism evidence="1 2">
    <name type="scientific">Bacillus mesophilum</name>
    <dbReference type="NCBI Taxonomy" id="1071718"/>
    <lineage>
        <taxon>Bacteria</taxon>
        <taxon>Bacillati</taxon>
        <taxon>Bacillota</taxon>
        <taxon>Bacilli</taxon>
        <taxon>Bacillales</taxon>
        <taxon>Bacillaceae</taxon>
        <taxon>Bacillus</taxon>
    </lineage>
</organism>
<dbReference type="EMBL" id="WBOT01000004">
    <property type="protein sequence ID" value="KAB2331730.1"/>
    <property type="molecule type" value="Genomic_DNA"/>
</dbReference>
<accession>A0A7V7RKC9</accession>